<comment type="caution">
    <text evidence="2">The sequence shown here is derived from an EMBL/GenBank/DDBJ whole genome shotgun (WGS) entry which is preliminary data.</text>
</comment>
<evidence type="ECO:0000313" key="3">
    <source>
        <dbReference type="Proteomes" id="UP001271007"/>
    </source>
</evidence>
<protein>
    <recommendedName>
        <fullName evidence="4">NAD dependent epimerase/dehydratase</fullName>
    </recommendedName>
</protein>
<evidence type="ECO:0000256" key="1">
    <source>
        <dbReference type="SAM" id="Phobius"/>
    </source>
</evidence>
<dbReference type="Pfam" id="PF17784">
    <property type="entry name" value="Sulfotransfer_4"/>
    <property type="match status" value="1"/>
</dbReference>
<accession>A0AAJ0D6R4</accession>
<keyword evidence="1" id="KW-0812">Transmembrane</keyword>
<dbReference type="PANTHER" id="PTHR36978">
    <property type="entry name" value="P-LOOP CONTAINING NUCLEOTIDE TRIPHOSPHATE HYDROLASE"/>
    <property type="match status" value="1"/>
</dbReference>
<sequence>MSGIVAYPPRPGARVKVIGAGLPRTATNSFVAALQILLDGPPYHVGVQTAMAESEKDVLTWIDILEKRPYRDEGERQAGLRQIEAILDGYVATADPPASQLVPELIEIYPEAIVVCTTRDMETWANGMVTITAMVRPRLQRFIFFWMGNLRHLPRMWDLLPKVFAERYGAQTRTKADAKQVYERHHQWLEEIVPKNKLFYFNVKDGWEPLCKALDVPLFKDIPFPRLNDSKAFEGIFREWAMQGLLRWAAVLGCGVVCFSVLAIWVR</sequence>
<keyword evidence="1" id="KW-0472">Membrane</keyword>
<dbReference type="Gene3D" id="3.40.50.300">
    <property type="entry name" value="P-loop containing nucleotide triphosphate hydrolases"/>
    <property type="match status" value="1"/>
</dbReference>
<evidence type="ECO:0008006" key="4">
    <source>
        <dbReference type="Google" id="ProtNLM"/>
    </source>
</evidence>
<feature type="transmembrane region" description="Helical" evidence="1">
    <location>
        <begin position="245"/>
        <end position="266"/>
    </location>
</feature>
<dbReference type="Proteomes" id="UP001271007">
    <property type="component" value="Unassembled WGS sequence"/>
</dbReference>
<dbReference type="EMBL" id="JAWDJX010000058">
    <property type="protein sequence ID" value="KAK3047639.1"/>
    <property type="molecule type" value="Genomic_DNA"/>
</dbReference>
<dbReference type="InterPro" id="IPR040632">
    <property type="entry name" value="Sulfotransfer_4"/>
</dbReference>
<gene>
    <name evidence="2" type="ORF">LTR09_010897</name>
</gene>
<name>A0AAJ0D6R4_9PEZI</name>
<dbReference type="InterPro" id="IPR027417">
    <property type="entry name" value="P-loop_NTPase"/>
</dbReference>
<evidence type="ECO:0000313" key="2">
    <source>
        <dbReference type="EMBL" id="KAK3047639.1"/>
    </source>
</evidence>
<reference evidence="2" key="1">
    <citation type="submission" date="2023-04" db="EMBL/GenBank/DDBJ databases">
        <title>Black Yeasts Isolated from many extreme environments.</title>
        <authorList>
            <person name="Coleine C."/>
            <person name="Stajich J.E."/>
            <person name="Selbmann L."/>
        </authorList>
    </citation>
    <scope>NUCLEOTIDE SEQUENCE</scope>
    <source>
        <strain evidence="2">CCFEE 5312</strain>
    </source>
</reference>
<keyword evidence="3" id="KW-1185">Reference proteome</keyword>
<organism evidence="2 3">
    <name type="scientific">Extremus antarcticus</name>
    <dbReference type="NCBI Taxonomy" id="702011"/>
    <lineage>
        <taxon>Eukaryota</taxon>
        <taxon>Fungi</taxon>
        <taxon>Dikarya</taxon>
        <taxon>Ascomycota</taxon>
        <taxon>Pezizomycotina</taxon>
        <taxon>Dothideomycetes</taxon>
        <taxon>Dothideomycetidae</taxon>
        <taxon>Mycosphaerellales</taxon>
        <taxon>Extremaceae</taxon>
        <taxon>Extremus</taxon>
    </lineage>
</organism>
<dbReference type="SUPFAM" id="SSF52540">
    <property type="entry name" value="P-loop containing nucleoside triphosphate hydrolases"/>
    <property type="match status" value="1"/>
</dbReference>
<dbReference type="PANTHER" id="PTHR36978:SF3">
    <property type="entry name" value="P-LOOP CONTAINING NUCLEOSIDE TRIPHOSPHATE HYDROLASE PROTEIN"/>
    <property type="match status" value="1"/>
</dbReference>
<keyword evidence="1" id="KW-1133">Transmembrane helix</keyword>
<dbReference type="AlphaFoldDB" id="A0AAJ0D6R4"/>
<proteinExistence type="predicted"/>